<keyword evidence="2" id="KW-1185">Reference proteome</keyword>
<name>A0A6A4I2H1_9AGAR</name>
<dbReference type="OrthoDB" id="3131239at2759"/>
<dbReference type="EMBL" id="ML769428">
    <property type="protein sequence ID" value="KAE9403084.1"/>
    <property type="molecule type" value="Genomic_DNA"/>
</dbReference>
<dbReference type="AlphaFoldDB" id="A0A6A4I2H1"/>
<sequence>MNLSQINLENFAVDQQLLAALQHHPVTTVFLGTLGDNSLMKAVEELLPYVSPGDLQKMVVERLYPSIAVKQLVARKLDILQMDVFRGLQELEILLRTSSYSLSWLPEFALAHPLLKKITFQLTTYLNVSHYILPFIEESCRARIDDTMDVKVFAVTRCTSGSESARASRPFGEWHVTGLILEVRESLDPLLRLVHSLFPQISVLTIAYRSPSETPVDLLMLLSPFSSLRVLNLFNALRHLDFGNQIQWKPAPNTGTEIKAAMIWYTAHMAQKIFSLEAFYVSEPVTLDHNDVVCGWIDAYTLRNNNGREMPGTFDIIPNLRFNNNILSKHTTDGFLV</sequence>
<organism evidence="1 2">
    <name type="scientific">Gymnopus androsaceus JB14</name>
    <dbReference type="NCBI Taxonomy" id="1447944"/>
    <lineage>
        <taxon>Eukaryota</taxon>
        <taxon>Fungi</taxon>
        <taxon>Dikarya</taxon>
        <taxon>Basidiomycota</taxon>
        <taxon>Agaricomycotina</taxon>
        <taxon>Agaricomycetes</taxon>
        <taxon>Agaricomycetidae</taxon>
        <taxon>Agaricales</taxon>
        <taxon>Marasmiineae</taxon>
        <taxon>Omphalotaceae</taxon>
        <taxon>Gymnopus</taxon>
    </lineage>
</organism>
<dbReference type="Proteomes" id="UP000799118">
    <property type="component" value="Unassembled WGS sequence"/>
</dbReference>
<protein>
    <submittedName>
        <fullName evidence="1">Uncharacterized protein</fullName>
    </submittedName>
</protein>
<reference evidence="1" key="1">
    <citation type="journal article" date="2019" name="Environ. Microbiol.">
        <title>Fungal ecological strategies reflected in gene transcription - a case study of two litter decomposers.</title>
        <authorList>
            <person name="Barbi F."/>
            <person name="Kohler A."/>
            <person name="Barry K."/>
            <person name="Baskaran P."/>
            <person name="Daum C."/>
            <person name="Fauchery L."/>
            <person name="Ihrmark K."/>
            <person name="Kuo A."/>
            <person name="LaButti K."/>
            <person name="Lipzen A."/>
            <person name="Morin E."/>
            <person name="Grigoriev I.V."/>
            <person name="Henrissat B."/>
            <person name="Lindahl B."/>
            <person name="Martin F."/>
        </authorList>
    </citation>
    <scope>NUCLEOTIDE SEQUENCE</scope>
    <source>
        <strain evidence="1">JB14</strain>
    </source>
</reference>
<proteinExistence type="predicted"/>
<evidence type="ECO:0000313" key="1">
    <source>
        <dbReference type="EMBL" id="KAE9403084.1"/>
    </source>
</evidence>
<gene>
    <name evidence="1" type="ORF">BT96DRAFT_917708</name>
</gene>
<accession>A0A6A4I2H1</accession>
<evidence type="ECO:0000313" key="2">
    <source>
        <dbReference type="Proteomes" id="UP000799118"/>
    </source>
</evidence>